<organism evidence="12">
    <name type="scientific">Clastoptera arizonana</name>
    <name type="common">Arizona spittle bug</name>
    <dbReference type="NCBI Taxonomy" id="38151"/>
    <lineage>
        <taxon>Eukaryota</taxon>
        <taxon>Metazoa</taxon>
        <taxon>Ecdysozoa</taxon>
        <taxon>Arthropoda</taxon>
        <taxon>Hexapoda</taxon>
        <taxon>Insecta</taxon>
        <taxon>Pterygota</taxon>
        <taxon>Neoptera</taxon>
        <taxon>Paraneoptera</taxon>
        <taxon>Hemiptera</taxon>
        <taxon>Auchenorrhyncha</taxon>
        <taxon>Cercopoidea</taxon>
        <taxon>Clastopteridae</taxon>
        <taxon>Clastoptera</taxon>
    </lineage>
</organism>
<dbReference type="GO" id="GO:0005874">
    <property type="term" value="C:microtubule"/>
    <property type="evidence" value="ECO:0007669"/>
    <property type="project" value="UniProtKB-KW"/>
</dbReference>
<proteinExistence type="inferred from homology"/>
<keyword evidence="5" id="KW-0493">Microtubule</keyword>
<dbReference type="SMART" id="SM01052">
    <property type="entry name" value="CAP_GLY"/>
    <property type="match status" value="1"/>
</dbReference>
<evidence type="ECO:0000256" key="9">
    <source>
        <dbReference type="SAM" id="Coils"/>
    </source>
</evidence>
<evidence type="ECO:0000256" key="8">
    <source>
        <dbReference type="ARBA" id="ARBA00023212"/>
    </source>
</evidence>
<feature type="region of interest" description="Disordered" evidence="10">
    <location>
        <begin position="82"/>
        <end position="168"/>
    </location>
</feature>
<dbReference type="GO" id="GO:0030424">
    <property type="term" value="C:axon"/>
    <property type="evidence" value="ECO:0007669"/>
    <property type="project" value="TreeGrafter"/>
</dbReference>
<dbReference type="Pfam" id="PF12455">
    <property type="entry name" value="Dynactin"/>
    <property type="match status" value="1"/>
</dbReference>
<feature type="region of interest" description="Disordered" evidence="10">
    <location>
        <begin position="206"/>
        <end position="232"/>
    </location>
</feature>
<dbReference type="InterPro" id="IPR000938">
    <property type="entry name" value="CAP-Gly_domain"/>
</dbReference>
<sequence>MATVQLGSRIELKTDGVQGTVAYIGTTFFSTGKWIGVILDDPVGKNNGTVQGKEYFQCKENHGKFVRLPNLFLIDDSGNKVEPTGISGTSSATSPDDTPRSTARSRLSSSRQSLASKSRESLYREDVTMMSSLPTPTHHTSEPTSKRASFIERTQSTPKPSNLRQPTVNFTPKVGGMFKTPKPFTPANAESAHNKQTGFVETLKPQFTPGQVLPSPNAAPKGPPPPDPAELESLKSQVTDLNEKLDTMKIKYKEKLHESEQLRLQLNQGQEFKAKIMDAQAALKKELAIARKERQEAIDSKEDLADISETLEMATLDKEMAEEKVESLQLELDQTKERLEELTIDYQLLKEEMSLRNSDITEMPSNNYQIKQLEQQNTRLKDTLVRMRDLAAQEKHEMLKLTRQLESNRNENAEIVKTNEKLQGQVKELEEQITDLHEQVDAALGAEEMVEQLGLQKLNLEDRVKELEENIADLEALQELNDQLQEGFRELEVDLREEVDMANAATRQASREKEAVLESLADRELTILRFRELVHKLQTQLSEMELQLEKESSNKATVASIIPEMLDFKKMFAETKAHARAIDLELRRMEVQQAQLHVQYLLSYMPDSFMNRGGDNDAVLALLFFPRLLRKCEVLMTQVRDKFPPVQSVDKATLTQGHTVQQYAARCNLFLHLHGLQAILKQFVYGLNTCSPDTLLKVGAAYSEISLQERILDSYIELLRMDQLDENVNTEALEKCVLYFNTTHPLYLIASGEVKLHQSYQVTDLGKALLAACESISTDANIVQVLLQKQEEPSQLLLLCQHLSTVCEVATQHLKQIRRKVASFDTPELPIPELDLQKCYHLVSRLTKVIREVSKVGLSQIALGGEIEVDIPKLMDTMTTVWEKVFDNDDSPGPIPSLKLTATNVTADIAQLAQSLQDAEANLTQEKSEKIIPPITLRASQVKSELEETKVLKSKLETREADLRELKVALRNKQEELGEIVVRKDLIEKRLTTQTREYEINSQTLQRKLEDTQQQMKRKEKEFEETMDHLQADIDSLESERGELKDKLKIYSKKIFIESAKSVAEEEVVSSQSPVDKASPTSLSVSTGGGVVRESPILLNEIRSLHRALQRERAEKLHLETDYYKKQLRSLKPITVPKKEVTSLDHLWKKLNNLQKEVQIGMLPTVVDISKRTPGVIPSLDKNNPVNHIAQQMCRAKDIQEKVLALQTEINNEAIKRKRGGRIETDLATFPTPEMSKALLESEFEVIGTITINSGQSSNKTPEIVPLSLTYEQLRNIQEKLYSIGL</sequence>
<dbReference type="GO" id="GO:0030286">
    <property type="term" value="C:dynein complex"/>
    <property type="evidence" value="ECO:0007669"/>
    <property type="project" value="UniProtKB-KW"/>
</dbReference>
<dbReference type="GO" id="GO:0007097">
    <property type="term" value="P:nuclear migration"/>
    <property type="evidence" value="ECO:0007669"/>
    <property type="project" value="TreeGrafter"/>
</dbReference>
<dbReference type="PROSITE" id="PS50245">
    <property type="entry name" value="CAP_GLY_2"/>
    <property type="match status" value="1"/>
</dbReference>
<evidence type="ECO:0000256" key="2">
    <source>
        <dbReference type="ARBA" id="ARBA00011010"/>
    </source>
</evidence>
<keyword evidence="7 9" id="KW-0175">Coiled coil</keyword>
<gene>
    <name evidence="12" type="ORF">g.31303</name>
</gene>
<protein>
    <recommendedName>
        <fullName evidence="3">Dynactin subunit 1</fullName>
    </recommendedName>
</protein>
<dbReference type="InterPro" id="IPR036859">
    <property type="entry name" value="CAP-Gly_dom_sf"/>
</dbReference>
<accession>A0A1B6CXR3</accession>
<feature type="coiled-coil region" evidence="9">
    <location>
        <begin position="902"/>
        <end position="1054"/>
    </location>
</feature>
<dbReference type="GO" id="GO:0000922">
    <property type="term" value="C:spindle pole"/>
    <property type="evidence" value="ECO:0007669"/>
    <property type="project" value="TreeGrafter"/>
</dbReference>
<evidence type="ECO:0000259" key="11">
    <source>
        <dbReference type="PROSITE" id="PS50245"/>
    </source>
</evidence>
<evidence type="ECO:0000313" key="12">
    <source>
        <dbReference type="EMBL" id="JAS18198.1"/>
    </source>
</evidence>
<dbReference type="PANTHER" id="PTHR18916:SF91">
    <property type="entry name" value="DYNACTIN SUBUNIT 1"/>
    <property type="match status" value="1"/>
</dbReference>
<dbReference type="InterPro" id="IPR022157">
    <property type="entry name" value="Dynactin"/>
</dbReference>
<evidence type="ECO:0000256" key="10">
    <source>
        <dbReference type="SAM" id="MobiDB-lite"/>
    </source>
</evidence>
<dbReference type="PROSITE" id="PS00845">
    <property type="entry name" value="CAP_GLY_1"/>
    <property type="match status" value="1"/>
</dbReference>
<evidence type="ECO:0000256" key="5">
    <source>
        <dbReference type="ARBA" id="ARBA00022701"/>
    </source>
</evidence>
<evidence type="ECO:0000256" key="6">
    <source>
        <dbReference type="ARBA" id="ARBA00023017"/>
    </source>
</evidence>
<feature type="compositionally biased region" description="Basic and acidic residues" evidence="10">
    <location>
        <begin position="117"/>
        <end position="127"/>
    </location>
</feature>
<name>A0A1B6CXR3_9HEMI</name>
<reference evidence="12" key="1">
    <citation type="submission" date="2015-12" db="EMBL/GenBank/DDBJ databases">
        <title>De novo transcriptome assembly of four potential Pierce s Disease insect vectors from Arizona vineyards.</title>
        <authorList>
            <person name="Tassone E.E."/>
        </authorList>
    </citation>
    <scope>NUCLEOTIDE SEQUENCE</scope>
</reference>
<feature type="coiled-coil region" evidence="9">
    <location>
        <begin position="527"/>
        <end position="554"/>
    </location>
</feature>
<evidence type="ECO:0000256" key="3">
    <source>
        <dbReference type="ARBA" id="ARBA00016574"/>
    </source>
</evidence>
<dbReference type="PANTHER" id="PTHR18916">
    <property type="entry name" value="DYNACTIN 1-RELATED MICROTUBULE-BINDING"/>
    <property type="match status" value="1"/>
</dbReference>
<evidence type="ECO:0000256" key="4">
    <source>
        <dbReference type="ARBA" id="ARBA00022490"/>
    </source>
</evidence>
<dbReference type="GO" id="GO:0000776">
    <property type="term" value="C:kinetochore"/>
    <property type="evidence" value="ECO:0007669"/>
    <property type="project" value="TreeGrafter"/>
</dbReference>
<evidence type="ECO:0000256" key="7">
    <source>
        <dbReference type="ARBA" id="ARBA00023054"/>
    </source>
</evidence>
<feature type="compositionally biased region" description="Polar residues" evidence="10">
    <location>
        <begin position="152"/>
        <end position="168"/>
    </location>
</feature>
<dbReference type="EMBL" id="GEDC01019100">
    <property type="protein sequence ID" value="JAS18198.1"/>
    <property type="molecule type" value="Transcribed_RNA"/>
</dbReference>
<keyword evidence="8" id="KW-0206">Cytoskeleton</keyword>
<comment type="subcellular location">
    <subcellularLocation>
        <location evidence="1">Cytoplasm</location>
        <location evidence="1">Cytoskeleton</location>
    </subcellularLocation>
</comment>
<comment type="similarity">
    <text evidence="2">Belongs to the dynactin 150 kDa subunit family.</text>
</comment>
<feature type="compositionally biased region" description="Low complexity" evidence="10">
    <location>
        <begin position="100"/>
        <end position="116"/>
    </location>
</feature>
<dbReference type="GO" id="GO:0000132">
    <property type="term" value="P:establishment of mitotic spindle orientation"/>
    <property type="evidence" value="ECO:0007669"/>
    <property type="project" value="TreeGrafter"/>
</dbReference>
<keyword evidence="6" id="KW-0243">Dynein</keyword>
<dbReference type="Pfam" id="PF01302">
    <property type="entry name" value="CAP_GLY"/>
    <property type="match status" value="1"/>
</dbReference>
<feature type="compositionally biased region" description="Polar residues" evidence="10">
    <location>
        <begin position="86"/>
        <end position="96"/>
    </location>
</feature>
<evidence type="ECO:0000256" key="1">
    <source>
        <dbReference type="ARBA" id="ARBA00004245"/>
    </source>
</evidence>
<dbReference type="Gene3D" id="2.30.30.190">
    <property type="entry name" value="CAP Gly-rich-like domain"/>
    <property type="match status" value="1"/>
</dbReference>
<dbReference type="SUPFAM" id="SSF74924">
    <property type="entry name" value="Cap-Gly domain"/>
    <property type="match status" value="1"/>
</dbReference>
<feature type="domain" description="CAP-Gly" evidence="11">
    <location>
        <begin position="25"/>
        <end position="67"/>
    </location>
</feature>
<keyword evidence="4" id="KW-0963">Cytoplasm</keyword>